<evidence type="ECO:0000256" key="5">
    <source>
        <dbReference type="ARBA" id="ARBA00022989"/>
    </source>
</evidence>
<dbReference type="GO" id="GO:0016020">
    <property type="term" value="C:membrane"/>
    <property type="evidence" value="ECO:0007669"/>
    <property type="project" value="UniProtKB-SubCell"/>
</dbReference>
<feature type="transmembrane region" description="Helical" evidence="8">
    <location>
        <begin position="525"/>
        <end position="541"/>
    </location>
</feature>
<feature type="transmembrane region" description="Helical" evidence="8">
    <location>
        <begin position="374"/>
        <end position="394"/>
    </location>
</feature>
<comment type="subcellular location">
    <subcellularLocation>
        <location evidence="1">Membrane</location>
        <topology evidence="1">Multi-pass membrane protein</topology>
    </subcellularLocation>
</comment>
<proteinExistence type="inferred from homology"/>
<keyword evidence="5 8" id="KW-1133">Transmembrane helix</keyword>
<gene>
    <name evidence="11" type="ORF">DEBURN_LOCUS4387</name>
</gene>
<dbReference type="GO" id="GO:0005794">
    <property type="term" value="C:Golgi apparatus"/>
    <property type="evidence" value="ECO:0007669"/>
    <property type="project" value="UniProtKB-ARBA"/>
</dbReference>
<dbReference type="InterPro" id="IPR057106">
    <property type="entry name" value="NXPE4_C"/>
</dbReference>
<sequence length="754" mass="89132">MLAIGNYHKNNSDRYHCNSLLEDGWWLDGTSLHKNWQPKGCMMHKYQLKDIQTCLSKRRVLFIGDSLIRKLFYTLTKKINPNVKTINDAHSNLHFLMNENITLDFIWDPYLNSTEINDILFSQQSYSNSIKPSILFLGTGLWYLRYPDSGGYDSWQKKIDTIIDSFTSQIDITTKSEKSENISDSIFLSPVENLIYEKLSQVRANTMHQEDIDKMNNYLAFKRQEILELRNDFMKQDDFNIPFVFNKILKGIPDATEDGLHFNDELLNVHMDILLNFRCNNIIPKKIPFDNTCCFRYPKGNWIQTLIITSITLFVINLPIIIYYRTYESNTLGFIEKIIPQKSTLVSLSILGLSIIYMYWSDRTILFSKSQKQFNFYSFTFLNLLYFIFGLFTIKTNEKDQLFLNRDQTDEWKGWMQLSVLVYHYFGASSIHGIYNPIRILVASYLFMTASIISSLFILTPGLLEKTFEILNNIFNITWSAHEWRFRVRLDLLIVFVGMIVGFVTIKFQEYQISEKRYFSTLKRNSIILSILTLVWYFWFELSRSSKFEYNEYHPYISFLPIISFIILRNSTQYLRNKTSGLFIFFGRCSLETFIAQFHMWLAADTKGLLVVTPPEMFWTNFVITTFIFIYVSHWLTKATEELTEWICVLDEKEELSNEKRMKNLIVVIKEEVMNLLGNLKFKFLIIIFRHNLRRFVLHIHNHFFKTIHAYKNDITTKSGCTHSAIIEQLSRDQQRMFQYARSKPKTLEILAPG</sequence>
<feature type="transmembrane region" description="Helical" evidence="8">
    <location>
        <begin position="617"/>
        <end position="636"/>
    </location>
</feature>
<comment type="caution">
    <text evidence="11">The sequence shown here is derived from an EMBL/GenBank/DDBJ whole genome shotgun (WGS) entry which is preliminary data.</text>
</comment>
<feature type="transmembrane region" description="Helical" evidence="8">
    <location>
        <begin position="305"/>
        <end position="324"/>
    </location>
</feature>
<keyword evidence="6 8" id="KW-0472">Membrane</keyword>
<evidence type="ECO:0000256" key="8">
    <source>
        <dbReference type="SAM" id="Phobius"/>
    </source>
</evidence>
<evidence type="ECO:0000256" key="3">
    <source>
        <dbReference type="ARBA" id="ARBA00022679"/>
    </source>
</evidence>
<keyword evidence="7" id="KW-0325">Glycoprotein</keyword>
<dbReference type="EMBL" id="CAJVPK010000330">
    <property type="protein sequence ID" value="CAG8495275.1"/>
    <property type="molecule type" value="Genomic_DNA"/>
</dbReference>
<dbReference type="PANTHER" id="PTHR13533:SF1">
    <property type="entry name" value="N-ACETYLNEURAMINATE 9-O-ACETYLTRANSFERASE"/>
    <property type="match status" value="1"/>
</dbReference>
<dbReference type="Pfam" id="PF07779">
    <property type="entry name" value="Cas1_AcylT"/>
    <property type="match status" value="2"/>
</dbReference>
<organism evidence="11 12">
    <name type="scientific">Diversispora eburnea</name>
    <dbReference type="NCBI Taxonomy" id="1213867"/>
    <lineage>
        <taxon>Eukaryota</taxon>
        <taxon>Fungi</taxon>
        <taxon>Fungi incertae sedis</taxon>
        <taxon>Mucoromycota</taxon>
        <taxon>Glomeromycotina</taxon>
        <taxon>Glomeromycetes</taxon>
        <taxon>Diversisporales</taxon>
        <taxon>Diversisporaceae</taxon>
        <taxon>Diversispora</taxon>
    </lineage>
</organism>
<accession>A0A9N8WSR5</accession>
<feature type="domain" description="NXPE C-terminal" evidence="10">
    <location>
        <begin position="36"/>
        <end position="101"/>
    </location>
</feature>
<evidence type="ECO:0000256" key="1">
    <source>
        <dbReference type="ARBA" id="ARBA00004141"/>
    </source>
</evidence>
<keyword evidence="3" id="KW-0808">Transferase</keyword>
<reference evidence="11" key="1">
    <citation type="submission" date="2021-06" db="EMBL/GenBank/DDBJ databases">
        <authorList>
            <person name="Kallberg Y."/>
            <person name="Tangrot J."/>
            <person name="Rosling A."/>
        </authorList>
    </citation>
    <scope>NUCLEOTIDE SEQUENCE</scope>
    <source>
        <strain evidence="11">AZ414A</strain>
    </source>
</reference>
<feature type="transmembrane region" description="Helical" evidence="8">
    <location>
        <begin position="414"/>
        <end position="435"/>
    </location>
</feature>
<evidence type="ECO:0000259" key="10">
    <source>
        <dbReference type="Pfam" id="PF24536"/>
    </source>
</evidence>
<comment type="similarity">
    <text evidence="2">Belongs to the PC-esterase family. CASD1 subfamily.</text>
</comment>
<dbReference type="InterPro" id="IPR012419">
    <property type="entry name" value="Cas1_AcylTrans_dom"/>
</dbReference>
<dbReference type="PANTHER" id="PTHR13533">
    <property type="entry name" value="N-ACETYLNEURAMINATE 9-O-ACETYLTRANSFERASE"/>
    <property type="match status" value="1"/>
</dbReference>
<feature type="transmembrane region" description="Helical" evidence="8">
    <location>
        <begin position="553"/>
        <end position="570"/>
    </location>
</feature>
<feature type="transmembrane region" description="Helical" evidence="8">
    <location>
        <begin position="442"/>
        <end position="464"/>
    </location>
</feature>
<dbReference type="Proteomes" id="UP000789706">
    <property type="component" value="Unassembled WGS sequence"/>
</dbReference>
<feature type="transmembrane region" description="Helical" evidence="8">
    <location>
        <begin position="582"/>
        <end position="602"/>
    </location>
</feature>
<dbReference type="Pfam" id="PF24536">
    <property type="entry name" value="NXPE4_C"/>
    <property type="match status" value="1"/>
</dbReference>
<feature type="domain" description="Cas1p 10 TM acyl transferase" evidence="9">
    <location>
        <begin position="288"/>
        <end position="450"/>
    </location>
</feature>
<evidence type="ECO:0000313" key="11">
    <source>
        <dbReference type="EMBL" id="CAG8495275.1"/>
    </source>
</evidence>
<feature type="transmembrane region" description="Helical" evidence="8">
    <location>
        <begin position="484"/>
        <end position="504"/>
    </location>
</feature>
<evidence type="ECO:0000259" key="9">
    <source>
        <dbReference type="Pfam" id="PF07779"/>
    </source>
</evidence>
<dbReference type="OrthoDB" id="1932925at2759"/>
<evidence type="ECO:0000256" key="4">
    <source>
        <dbReference type="ARBA" id="ARBA00022692"/>
    </source>
</evidence>
<keyword evidence="12" id="KW-1185">Reference proteome</keyword>
<keyword evidence="4 8" id="KW-0812">Transmembrane</keyword>
<evidence type="ECO:0000256" key="2">
    <source>
        <dbReference type="ARBA" id="ARBA00010666"/>
    </source>
</evidence>
<feature type="transmembrane region" description="Helical" evidence="8">
    <location>
        <begin position="344"/>
        <end position="362"/>
    </location>
</feature>
<dbReference type="AlphaFoldDB" id="A0A9N8WSR5"/>
<feature type="domain" description="Cas1p 10 TM acyl transferase" evidence="9">
    <location>
        <begin position="455"/>
        <end position="656"/>
    </location>
</feature>
<evidence type="ECO:0000256" key="7">
    <source>
        <dbReference type="ARBA" id="ARBA00023180"/>
    </source>
</evidence>
<dbReference type="GO" id="GO:0016740">
    <property type="term" value="F:transferase activity"/>
    <property type="evidence" value="ECO:0007669"/>
    <property type="project" value="UniProtKB-KW"/>
</dbReference>
<protein>
    <submittedName>
        <fullName evidence="11">6600_t:CDS:1</fullName>
    </submittedName>
</protein>
<evidence type="ECO:0000313" key="12">
    <source>
        <dbReference type="Proteomes" id="UP000789706"/>
    </source>
</evidence>
<evidence type="ECO:0000256" key="6">
    <source>
        <dbReference type="ARBA" id="ARBA00023136"/>
    </source>
</evidence>
<name>A0A9N8WSR5_9GLOM</name>
<dbReference type="GO" id="GO:0005975">
    <property type="term" value="P:carbohydrate metabolic process"/>
    <property type="evidence" value="ECO:0007669"/>
    <property type="project" value="UniProtKB-ARBA"/>
</dbReference>